<organism evidence="1 2">
    <name type="scientific">Pygocentrus nattereri</name>
    <name type="common">Red-bellied piranha</name>
    <dbReference type="NCBI Taxonomy" id="42514"/>
    <lineage>
        <taxon>Eukaryota</taxon>
        <taxon>Metazoa</taxon>
        <taxon>Chordata</taxon>
        <taxon>Craniata</taxon>
        <taxon>Vertebrata</taxon>
        <taxon>Euteleostomi</taxon>
        <taxon>Actinopterygii</taxon>
        <taxon>Neopterygii</taxon>
        <taxon>Teleostei</taxon>
        <taxon>Ostariophysi</taxon>
        <taxon>Characiformes</taxon>
        <taxon>Characoidei</taxon>
        <taxon>Pygocentrus</taxon>
    </lineage>
</organism>
<evidence type="ECO:0000313" key="2">
    <source>
        <dbReference type="Proteomes" id="UP001501920"/>
    </source>
</evidence>
<dbReference type="Ensembl" id="ENSPNAT00000030166.2">
    <property type="protein sequence ID" value="ENSPNAP00000019974.2"/>
    <property type="gene ID" value="ENSPNAG00000026711.2"/>
</dbReference>
<proteinExistence type="predicted"/>
<dbReference type="AlphaFoldDB" id="A0A3B4DAH2"/>
<name>A0A3B4DAH2_PYGNA</name>
<sequence>MTVLVSAERGLCLSVQSLFQHELRELTAVAFGLDSQAEAVIGRQVVRPQRVDAHVRVPRALETKTRSWRGRLRDLQRGVVRGELRCVIVHVRNFYDDAMHFELVLEEDLKVQETHRDRAAYALPVNGLLDDQGAVVRVDLEELATGVRNNTRVSLNNPLKGEAQIICYIPYNGARLLLLFGGVLEVPEYHQGPLPIGRSEQQALHNSFLFPPIF</sequence>
<reference evidence="1" key="3">
    <citation type="submission" date="2025-09" db="UniProtKB">
        <authorList>
            <consortium name="Ensembl"/>
        </authorList>
    </citation>
    <scope>IDENTIFICATION</scope>
</reference>
<reference evidence="1 2" key="1">
    <citation type="submission" date="2020-10" db="EMBL/GenBank/DDBJ databases">
        <title>Pygocentrus nattereri (red-bellied piranha) genome, fPygNat1, primary haplotype.</title>
        <authorList>
            <person name="Myers G."/>
            <person name="Meyer A."/>
            <person name="Karagic N."/>
            <person name="Pippel M."/>
            <person name="Winkler S."/>
            <person name="Tracey A."/>
            <person name="Wood J."/>
            <person name="Formenti G."/>
            <person name="Howe K."/>
            <person name="Fedrigo O."/>
            <person name="Jarvis E.D."/>
        </authorList>
    </citation>
    <scope>NUCLEOTIDE SEQUENCE [LARGE SCALE GENOMIC DNA]</scope>
</reference>
<keyword evidence="2" id="KW-1185">Reference proteome</keyword>
<accession>A0A3B4DAH2</accession>
<reference evidence="1" key="2">
    <citation type="submission" date="2025-08" db="UniProtKB">
        <authorList>
            <consortium name="Ensembl"/>
        </authorList>
    </citation>
    <scope>IDENTIFICATION</scope>
</reference>
<dbReference type="Proteomes" id="UP001501920">
    <property type="component" value="Chromosome 11"/>
</dbReference>
<evidence type="ECO:0000313" key="1">
    <source>
        <dbReference type="Ensembl" id="ENSPNAP00000019974.2"/>
    </source>
</evidence>
<dbReference type="GeneTree" id="ENSGT01150000287455"/>
<protein>
    <submittedName>
        <fullName evidence="1">Uncharacterized protein</fullName>
    </submittedName>
</protein>